<dbReference type="KEGG" id="gbr:Gbro_4655"/>
<dbReference type="Proteomes" id="UP000001219">
    <property type="component" value="Chromosome"/>
</dbReference>
<name>D0L7J2_GORB4</name>
<dbReference type="eggNOG" id="ENOG502Z8WM">
    <property type="taxonomic scope" value="Bacteria"/>
</dbReference>
<evidence type="ECO:0008006" key="3">
    <source>
        <dbReference type="Google" id="ProtNLM"/>
    </source>
</evidence>
<dbReference type="STRING" id="526226.Gbro_4655"/>
<dbReference type="RefSeq" id="WP_012836263.1">
    <property type="nucleotide sequence ID" value="NC_013441.1"/>
</dbReference>
<accession>D0L7J2</accession>
<reference evidence="1 2" key="2">
    <citation type="journal article" date="2010" name="Stand. Genomic Sci.">
        <title>Complete genome sequence of Gordonia bronchialis type strain (3410).</title>
        <authorList>
            <person name="Ivanova N."/>
            <person name="Sikorski J."/>
            <person name="Jando M."/>
            <person name="Lapidus A."/>
            <person name="Nolan M."/>
            <person name="Lucas S."/>
            <person name="Del Rio T.G."/>
            <person name="Tice H."/>
            <person name="Copeland A."/>
            <person name="Cheng J.F."/>
            <person name="Chen F."/>
            <person name="Bruce D."/>
            <person name="Goodwin L."/>
            <person name="Pitluck S."/>
            <person name="Mavromatis K."/>
            <person name="Ovchinnikova G."/>
            <person name="Pati A."/>
            <person name="Chen A."/>
            <person name="Palaniappan K."/>
            <person name="Land M."/>
            <person name="Hauser L."/>
            <person name="Chang Y.J."/>
            <person name="Jeffries C.D."/>
            <person name="Chain P."/>
            <person name="Saunders E."/>
            <person name="Han C."/>
            <person name="Detter J.C."/>
            <person name="Brettin T."/>
            <person name="Rohde M."/>
            <person name="Goker M."/>
            <person name="Bristow J."/>
            <person name="Eisen J.A."/>
            <person name="Markowitz V."/>
            <person name="Hugenholtz P."/>
            <person name="Klenk H.P."/>
            <person name="Kyrpides N.C."/>
        </authorList>
    </citation>
    <scope>NUCLEOTIDE SEQUENCE [LARGE SCALE GENOMIC DNA]</scope>
    <source>
        <strain evidence="2">ATCC 25592 / DSM 43247 / BCRC 13721 / JCM 3198 / KCTC 3076 / NBRC 16047 / NCTC 10667</strain>
    </source>
</reference>
<sequence length="338" mass="35557">MTVSTTTIHQQLRTLLALTNTEVQIAETRTGQARTDAIRQELAQNAENGKLRAAAIEKALRDRDGLVDVVRPVIGRIGATVKATVEQAQPLDEALLGDLALEQQLLGRATYLKALATGQDDADLVALAERLILAHSATVDWITTVLAEEALGGPAALRRSPTQWASGFAARAVSLPAIVASRGIDRAVDYLRQTPDNVTALRKRVGKAVDDAGDSVARAGESVADAGAAIAKTAAAGRDAALEAVEDSARDSGAPGVADALHQVREATGIVDADELPIDDYADLNVGDAVAAVNELTEPADIRTILHFEEAHKNRQRVISASENRIAEIAKEVVGVDS</sequence>
<keyword evidence="2" id="KW-1185">Reference proteome</keyword>
<protein>
    <recommendedName>
        <fullName evidence="3">Ferritin-like domain-containing protein</fullName>
    </recommendedName>
</protein>
<organism evidence="1 2">
    <name type="scientific">Gordonia bronchialis (strain ATCC 25592 / DSM 43247 / BCRC 13721 / JCM 3198 / KCTC 3076 / NBRC 16047 / NCTC 10667)</name>
    <name type="common">Rhodococcus bronchialis</name>
    <dbReference type="NCBI Taxonomy" id="526226"/>
    <lineage>
        <taxon>Bacteria</taxon>
        <taxon>Bacillati</taxon>
        <taxon>Actinomycetota</taxon>
        <taxon>Actinomycetes</taxon>
        <taxon>Mycobacteriales</taxon>
        <taxon>Gordoniaceae</taxon>
        <taxon>Gordonia</taxon>
    </lineage>
</organism>
<evidence type="ECO:0000313" key="1">
    <source>
        <dbReference type="EMBL" id="ACY23781.1"/>
    </source>
</evidence>
<gene>
    <name evidence="1" type="ordered locus">Gbro_4655</name>
</gene>
<proteinExistence type="predicted"/>
<dbReference type="HOGENOM" id="CLU_868440_0_0_11"/>
<dbReference type="AlphaFoldDB" id="D0L7J2"/>
<evidence type="ECO:0000313" key="2">
    <source>
        <dbReference type="Proteomes" id="UP000001219"/>
    </source>
</evidence>
<reference evidence="2" key="1">
    <citation type="submission" date="2009-10" db="EMBL/GenBank/DDBJ databases">
        <title>The complete chromosome of Gordonia bronchialis DSM 43247.</title>
        <authorList>
            <consortium name="US DOE Joint Genome Institute (JGI-PGF)"/>
            <person name="Lucas S."/>
            <person name="Copeland A."/>
            <person name="Lapidus A."/>
            <person name="Glavina del Rio T."/>
            <person name="Dalin E."/>
            <person name="Tice H."/>
            <person name="Bruce D."/>
            <person name="Goodwin L."/>
            <person name="Pitluck S."/>
            <person name="Kyrpides N."/>
            <person name="Mavromatis K."/>
            <person name="Ivanova N."/>
            <person name="Ovchinnikova G."/>
            <person name="Saunders E."/>
            <person name="Brettin T."/>
            <person name="Detter J.C."/>
            <person name="Han C."/>
            <person name="Larimer F."/>
            <person name="Land M."/>
            <person name="Hauser L."/>
            <person name="Markowitz V."/>
            <person name="Cheng J.-F."/>
            <person name="Hugenholtz P."/>
            <person name="Woyke T."/>
            <person name="Wu D."/>
            <person name="Jando M."/>
            <person name="Schneider S."/>
            <person name="Goeker M."/>
            <person name="Klenk H.-P."/>
            <person name="Eisen J.A."/>
        </authorList>
    </citation>
    <scope>NUCLEOTIDE SEQUENCE [LARGE SCALE GENOMIC DNA]</scope>
    <source>
        <strain evidence="2">ATCC 25592 / DSM 43247 / BCRC 13721 / JCM 3198 / KCTC 3076 / NBRC 16047 / NCTC 10667</strain>
    </source>
</reference>
<dbReference type="EMBL" id="CP001802">
    <property type="protein sequence ID" value="ACY23781.1"/>
    <property type="molecule type" value="Genomic_DNA"/>
</dbReference>
<dbReference type="OrthoDB" id="3568629at2"/>